<dbReference type="InterPro" id="IPR031973">
    <property type="entry name" value="Deltameth_res_prag01"/>
</dbReference>
<reference evidence="6" key="1">
    <citation type="submission" date="2017-02" db="UniProtKB">
        <authorList>
            <consortium name="WormBaseParasite"/>
        </authorList>
    </citation>
    <scope>IDENTIFICATION</scope>
</reference>
<feature type="region of interest" description="Disordered" evidence="1">
    <location>
        <begin position="162"/>
        <end position="245"/>
    </location>
</feature>
<dbReference type="AlphaFoldDB" id="A0A0M3KEE2"/>
<feature type="compositionally biased region" description="Pro residues" evidence="1">
    <location>
        <begin position="49"/>
        <end position="71"/>
    </location>
</feature>
<proteinExistence type="predicted"/>
<keyword evidence="5" id="KW-1185">Reference proteome</keyword>
<keyword evidence="2" id="KW-0472">Membrane</keyword>
<feature type="compositionally biased region" description="Basic and acidic residues" evidence="1">
    <location>
        <begin position="77"/>
        <end position="94"/>
    </location>
</feature>
<feature type="compositionally biased region" description="Pro residues" evidence="1">
    <location>
        <begin position="191"/>
        <end position="207"/>
    </location>
</feature>
<sequence length="245" mass="26996">MLHRLCALGPRFFYLPRMLPSTSRCTIAARRLYSDDHLPPREVYIPQPSTKPPPKPAPPPAVPTPPPPSKSPPQESVKPKAEMQKEAHDAHDVENPGPPVTLDYMPVPFQKYQTVYKELQKKFNFYLVVGVGLLGLSLAIAIKEDMFAIEALRPPASYRNRKKAYMSTEKDEKSEPSPPPPAETADEKSEPSPPPPVETTEPEPQPEPQVEKTVVATEPEAPQVVAEPPAEEPKVNVAIPVVSGN</sequence>
<dbReference type="WBParaSite" id="ASIM_0001934901-mRNA-1">
    <property type="protein sequence ID" value="ASIM_0001934901-mRNA-1"/>
    <property type="gene ID" value="ASIM_0001934901"/>
</dbReference>
<dbReference type="OrthoDB" id="5809766at2759"/>
<feature type="region of interest" description="Disordered" evidence="1">
    <location>
        <begin position="38"/>
        <end position="104"/>
    </location>
</feature>
<evidence type="ECO:0000313" key="5">
    <source>
        <dbReference type="Proteomes" id="UP000267096"/>
    </source>
</evidence>
<evidence type="ECO:0000313" key="6">
    <source>
        <dbReference type="WBParaSite" id="ASIM_0001934901-mRNA-1"/>
    </source>
</evidence>
<gene>
    <name evidence="4" type="ORF">ASIM_LOCUS18740</name>
</gene>
<evidence type="ECO:0000256" key="2">
    <source>
        <dbReference type="SAM" id="Phobius"/>
    </source>
</evidence>
<evidence type="ECO:0000256" key="1">
    <source>
        <dbReference type="SAM" id="MobiDB-lite"/>
    </source>
</evidence>
<dbReference type="EMBL" id="UYRR01036017">
    <property type="protein sequence ID" value="VDK66035.1"/>
    <property type="molecule type" value="Genomic_DNA"/>
</dbReference>
<organism evidence="6">
    <name type="scientific">Anisakis simplex</name>
    <name type="common">Herring worm</name>
    <dbReference type="NCBI Taxonomy" id="6269"/>
    <lineage>
        <taxon>Eukaryota</taxon>
        <taxon>Metazoa</taxon>
        <taxon>Ecdysozoa</taxon>
        <taxon>Nematoda</taxon>
        <taxon>Chromadorea</taxon>
        <taxon>Rhabditida</taxon>
        <taxon>Spirurina</taxon>
        <taxon>Ascaridomorpha</taxon>
        <taxon>Ascaridoidea</taxon>
        <taxon>Anisakidae</taxon>
        <taxon>Anisakis</taxon>
        <taxon>Anisakis simplex complex</taxon>
    </lineage>
</organism>
<reference evidence="4 5" key="2">
    <citation type="submission" date="2018-11" db="EMBL/GenBank/DDBJ databases">
        <authorList>
            <consortium name="Pathogen Informatics"/>
        </authorList>
    </citation>
    <scope>NUCLEOTIDE SEQUENCE [LARGE SCALE GENOMIC DNA]</scope>
</reference>
<evidence type="ECO:0000259" key="3">
    <source>
        <dbReference type="Pfam" id="PF16020"/>
    </source>
</evidence>
<accession>A0A0M3KEE2</accession>
<feature type="compositionally biased region" description="Low complexity" evidence="1">
    <location>
        <begin position="211"/>
        <end position="228"/>
    </location>
</feature>
<keyword evidence="2" id="KW-1133">Transmembrane helix</keyword>
<evidence type="ECO:0000313" key="4">
    <source>
        <dbReference type="EMBL" id="VDK66035.1"/>
    </source>
</evidence>
<feature type="transmembrane region" description="Helical" evidence="2">
    <location>
        <begin position="123"/>
        <end position="142"/>
    </location>
</feature>
<protein>
    <submittedName>
        <fullName evidence="6">Deltameth_res domain-containing protein</fullName>
    </submittedName>
</protein>
<keyword evidence="2" id="KW-0812">Transmembrane</keyword>
<dbReference type="Pfam" id="PF16020">
    <property type="entry name" value="Deltameth_res"/>
    <property type="match status" value="1"/>
</dbReference>
<dbReference type="Proteomes" id="UP000267096">
    <property type="component" value="Unassembled WGS sequence"/>
</dbReference>
<name>A0A0M3KEE2_ANISI</name>
<feature type="domain" description="Deltamethrin resistance protein prag01" evidence="3">
    <location>
        <begin position="105"/>
        <end position="149"/>
    </location>
</feature>